<keyword evidence="1" id="KW-0802">TPR repeat</keyword>
<keyword evidence="4" id="KW-1185">Reference proteome</keyword>
<keyword evidence="2" id="KW-0732">Signal</keyword>
<dbReference type="SUPFAM" id="SSF48452">
    <property type="entry name" value="TPR-like"/>
    <property type="match status" value="2"/>
</dbReference>
<feature type="signal peptide" evidence="2">
    <location>
        <begin position="1"/>
        <end position="26"/>
    </location>
</feature>
<evidence type="ECO:0000313" key="4">
    <source>
        <dbReference type="Proteomes" id="UP000594468"/>
    </source>
</evidence>
<protein>
    <recommendedName>
        <fullName evidence="5">Tetratricopeptide repeat protein</fullName>
    </recommendedName>
</protein>
<dbReference type="AlphaFoldDB" id="A0A7S8EDR5"/>
<reference evidence="3 4" key="1">
    <citation type="submission" date="2020-02" db="EMBL/GenBank/DDBJ databases">
        <authorList>
            <person name="Zheng R.K."/>
            <person name="Sun C.M."/>
        </authorList>
    </citation>
    <scope>NUCLEOTIDE SEQUENCE [LARGE SCALE GENOMIC DNA]</scope>
    <source>
        <strain evidence="4">rifampicinis</strain>
    </source>
</reference>
<organism evidence="3 4">
    <name type="scientific">Phototrophicus methaneseepsis</name>
    <dbReference type="NCBI Taxonomy" id="2710758"/>
    <lineage>
        <taxon>Bacteria</taxon>
        <taxon>Bacillati</taxon>
        <taxon>Chloroflexota</taxon>
        <taxon>Candidatus Thermofontia</taxon>
        <taxon>Phototrophicales</taxon>
        <taxon>Phototrophicaceae</taxon>
        <taxon>Phototrophicus</taxon>
    </lineage>
</organism>
<dbReference type="PROSITE" id="PS50005">
    <property type="entry name" value="TPR"/>
    <property type="match status" value="1"/>
</dbReference>
<evidence type="ECO:0000256" key="2">
    <source>
        <dbReference type="SAM" id="SignalP"/>
    </source>
</evidence>
<feature type="repeat" description="TPR" evidence="1">
    <location>
        <begin position="64"/>
        <end position="97"/>
    </location>
</feature>
<dbReference type="PANTHER" id="PTHR12558">
    <property type="entry name" value="CELL DIVISION CYCLE 16,23,27"/>
    <property type="match status" value="1"/>
</dbReference>
<dbReference type="Gene3D" id="1.25.40.10">
    <property type="entry name" value="Tetratricopeptide repeat domain"/>
    <property type="match status" value="2"/>
</dbReference>
<dbReference type="InterPro" id="IPR011990">
    <property type="entry name" value="TPR-like_helical_dom_sf"/>
</dbReference>
<dbReference type="SUPFAM" id="SSF48439">
    <property type="entry name" value="Protein prenylyltransferase"/>
    <property type="match status" value="1"/>
</dbReference>
<feature type="chain" id="PRO_5032482027" description="Tetratricopeptide repeat protein" evidence="2">
    <location>
        <begin position="27"/>
        <end position="441"/>
    </location>
</feature>
<evidence type="ECO:0000256" key="1">
    <source>
        <dbReference type="PROSITE-ProRule" id="PRU00339"/>
    </source>
</evidence>
<dbReference type="KEGG" id="pmet:G4Y79_11055"/>
<evidence type="ECO:0008006" key="5">
    <source>
        <dbReference type="Google" id="ProtNLM"/>
    </source>
</evidence>
<dbReference type="PANTHER" id="PTHR12558:SF13">
    <property type="entry name" value="CELL DIVISION CYCLE PROTEIN 27 HOMOLOG"/>
    <property type="match status" value="1"/>
</dbReference>
<dbReference type="RefSeq" id="WP_195172941.1">
    <property type="nucleotide sequence ID" value="NZ_CP062983.1"/>
</dbReference>
<gene>
    <name evidence="3" type="ORF">G4Y79_11055</name>
</gene>
<accession>A0A7S8EDR5</accession>
<dbReference type="EMBL" id="CP062983">
    <property type="protein sequence ID" value="QPC84878.1"/>
    <property type="molecule type" value="Genomic_DNA"/>
</dbReference>
<dbReference type="InterPro" id="IPR019734">
    <property type="entry name" value="TPR_rpt"/>
</dbReference>
<evidence type="ECO:0000313" key="3">
    <source>
        <dbReference type="EMBL" id="QPC84878.1"/>
    </source>
</evidence>
<proteinExistence type="predicted"/>
<name>A0A7S8EDR5_9CHLR</name>
<dbReference type="Proteomes" id="UP000594468">
    <property type="component" value="Chromosome"/>
</dbReference>
<sequence>MRWAIKTFLASTCLFGLLFVHFPSHAINTRLPQQASADVDAFRHDLLIQIAELERTAALSGWSAEQLQRVGYLWEAVGDETRAIAYWERAVALTPDEDTLRQLTLAYINEQHFQTALATLSQLQALLPDDNWALYYTALILAPTSPEEALTYAHPLLLHNAYGTLMQDLYSILNSGQDAFIIQSDVAALYASRRLWPLAEYAFQNVAENYAPYPDALAYAGLMRAMQNKSAQANIAQALALAPDSSTIRMIAGIERRIYQDYEASLAAIYQALALEPTDPVFYSELSLTYSGLGLYDEANYWSVVSRLLQGIGTVDTPPDQASSSDDDSEEVSIPTYDPGMGLSEDGMNNLADIVETEPDDQWMRAVYGWALLEEGKAEGGMTLIDAAYLNANDDMRIAFLKARAHYILGELDEALALYELIASTEDPISELAQADLNALR</sequence>